<name>A0A3B5A687_9TELE</name>
<organism evidence="1">
    <name type="scientific">Stegastes partitus</name>
    <name type="common">bicolor damselfish</name>
    <dbReference type="NCBI Taxonomy" id="144197"/>
    <lineage>
        <taxon>Eukaryota</taxon>
        <taxon>Metazoa</taxon>
        <taxon>Chordata</taxon>
        <taxon>Craniata</taxon>
        <taxon>Vertebrata</taxon>
        <taxon>Euteleostomi</taxon>
        <taxon>Actinopterygii</taxon>
        <taxon>Neopterygii</taxon>
        <taxon>Teleostei</taxon>
        <taxon>Neoteleostei</taxon>
        <taxon>Acanthomorphata</taxon>
        <taxon>Ovalentaria</taxon>
        <taxon>Pomacentridae</taxon>
        <taxon>Stegastes</taxon>
    </lineage>
</organism>
<proteinExistence type="predicted"/>
<accession>A0A3B5A687</accession>
<protein>
    <recommendedName>
        <fullName evidence="2">Reverse transcriptase domain-containing protein</fullName>
    </recommendedName>
</protein>
<evidence type="ECO:0008006" key="2">
    <source>
        <dbReference type="Google" id="ProtNLM"/>
    </source>
</evidence>
<dbReference type="Ensembl" id="ENSSPAT00000009371.1">
    <property type="protein sequence ID" value="ENSSPAP00000009207.1"/>
    <property type="gene ID" value="ENSSPAG00000007018.1"/>
</dbReference>
<reference evidence="1" key="1">
    <citation type="submission" date="2023-09" db="UniProtKB">
        <authorList>
            <consortium name="Ensembl"/>
        </authorList>
    </citation>
    <scope>IDENTIFICATION</scope>
</reference>
<evidence type="ECO:0000313" key="1">
    <source>
        <dbReference type="Ensembl" id="ENSSPAP00000009207.1"/>
    </source>
</evidence>
<dbReference type="AlphaFoldDB" id="A0A3B5A687"/>
<sequence length="152" mass="17198">MHSHRGSSLNVLIDCTVPVLLHLNAAFSIRNRSFLLHRLQTWIVLKVTNLHFLSNACSCTAKLYCGVPQGSVLGPLQIIQKHSISHHRYADDTPIYLQLGTDKPRILDNLFICINNVKWCECECAWLSVSKCSPVIDWLPVQPPMTLVRIKV</sequence>